<keyword evidence="1" id="KW-0732">Signal</keyword>
<evidence type="ECO:0000313" key="2">
    <source>
        <dbReference type="EMBL" id="MBD1388942.1"/>
    </source>
</evidence>
<keyword evidence="3" id="KW-1185">Reference proteome</keyword>
<accession>A0A8J6QTM1</accession>
<dbReference type="Proteomes" id="UP000638014">
    <property type="component" value="Unassembled WGS sequence"/>
</dbReference>
<dbReference type="EMBL" id="JACXAF010000006">
    <property type="protein sequence ID" value="MBD1388942.1"/>
    <property type="molecule type" value="Genomic_DNA"/>
</dbReference>
<dbReference type="AlphaFoldDB" id="A0A8J6QTM1"/>
<protein>
    <submittedName>
        <fullName evidence="2">DUF3313 family protein</fullName>
    </submittedName>
</protein>
<feature type="chain" id="PRO_5035235469" evidence="1">
    <location>
        <begin position="27"/>
        <end position="224"/>
    </location>
</feature>
<feature type="signal peptide" evidence="1">
    <location>
        <begin position="1"/>
        <end position="26"/>
    </location>
</feature>
<comment type="caution">
    <text evidence="2">The sequence shown here is derived from an EMBL/GenBank/DDBJ whole genome shotgun (WGS) entry which is preliminary data.</text>
</comment>
<dbReference type="Pfam" id="PF11769">
    <property type="entry name" value="DUF3313"/>
    <property type="match status" value="1"/>
</dbReference>
<reference evidence="2" key="1">
    <citation type="submission" date="2020-09" db="EMBL/GenBank/DDBJ databases">
        <title>A novel bacterium of genus Neiella, isolated from South China Sea.</title>
        <authorList>
            <person name="Huang H."/>
            <person name="Mo K."/>
            <person name="Hu Y."/>
        </authorList>
    </citation>
    <scope>NUCLEOTIDE SEQUENCE</scope>
    <source>
        <strain evidence="2">HB171785</strain>
    </source>
</reference>
<dbReference type="InterPro" id="IPR021747">
    <property type="entry name" value="DUF3313"/>
</dbReference>
<sequence>MANNLATLVMVVTSLSLGLGHANLYAADQADTSFDQLTKVESKKVDELYLKPGADFSHYNSLLLKEADVAFRKNAYRNDFATRGQMKRGMERAGARLKALFDESFREVIEEKGNYTFTDQTGDDTLMLVPKLINVYFANLDEMSRTNNVKIYAESAGEMTLVLELKDSVTGEILARIVDQQEATDWGQLVRQSSVDNHQQSKRIIKRWANQLNDGLVESAQQGQ</sequence>
<proteinExistence type="predicted"/>
<name>A0A8J6QTM1_9GAMM</name>
<evidence type="ECO:0000313" key="3">
    <source>
        <dbReference type="Proteomes" id="UP000638014"/>
    </source>
</evidence>
<organism evidence="2 3">
    <name type="scientific">Neiella litorisoli</name>
    <dbReference type="NCBI Taxonomy" id="2771431"/>
    <lineage>
        <taxon>Bacteria</taxon>
        <taxon>Pseudomonadati</taxon>
        <taxon>Pseudomonadota</taxon>
        <taxon>Gammaproteobacteria</taxon>
        <taxon>Alteromonadales</taxon>
        <taxon>Echinimonadaceae</taxon>
        <taxon>Neiella</taxon>
    </lineage>
</organism>
<evidence type="ECO:0000256" key="1">
    <source>
        <dbReference type="SAM" id="SignalP"/>
    </source>
</evidence>
<gene>
    <name evidence="2" type="ORF">IC617_05830</name>
</gene>